<evidence type="ECO:0000259" key="1">
    <source>
        <dbReference type="PROSITE" id="PS51186"/>
    </source>
</evidence>
<protein>
    <submittedName>
        <fullName evidence="2">Putative acetyltransferase</fullName>
    </submittedName>
</protein>
<feature type="domain" description="N-acetyltransferase" evidence="1">
    <location>
        <begin position="1"/>
        <end position="147"/>
    </location>
</feature>
<organism evidence="2 3">
    <name type="scientific">Mesotoga infera</name>
    <dbReference type="NCBI Taxonomy" id="1236046"/>
    <lineage>
        <taxon>Bacteria</taxon>
        <taxon>Thermotogati</taxon>
        <taxon>Thermotogota</taxon>
        <taxon>Thermotogae</taxon>
        <taxon>Kosmotogales</taxon>
        <taxon>Kosmotogaceae</taxon>
        <taxon>Mesotoga</taxon>
    </lineage>
</organism>
<dbReference type="GO" id="GO:0034069">
    <property type="term" value="F:aminoglycoside N-acetyltransferase activity"/>
    <property type="evidence" value="ECO:0007669"/>
    <property type="project" value="TreeGrafter"/>
</dbReference>
<dbReference type="AlphaFoldDB" id="A0A7Z7LDF9"/>
<dbReference type="EMBL" id="LS974202">
    <property type="protein sequence ID" value="SSC11556.1"/>
    <property type="molecule type" value="Genomic_DNA"/>
</dbReference>
<dbReference type="PROSITE" id="PS51186">
    <property type="entry name" value="GNAT"/>
    <property type="match status" value="1"/>
</dbReference>
<evidence type="ECO:0000313" key="2">
    <source>
        <dbReference type="EMBL" id="SSC11556.1"/>
    </source>
</evidence>
<reference evidence="2 3" key="1">
    <citation type="submission" date="2017-01" db="EMBL/GenBank/DDBJ databases">
        <authorList>
            <person name="Erauso G."/>
        </authorList>
    </citation>
    <scope>NUCLEOTIDE SEQUENCE [LARGE SCALE GENOMIC DNA]</scope>
    <source>
        <strain evidence="2">MESINF1</strain>
    </source>
</reference>
<dbReference type="SUPFAM" id="SSF55729">
    <property type="entry name" value="Acyl-CoA N-acyltransferases (Nat)"/>
    <property type="match status" value="1"/>
</dbReference>
<dbReference type="Pfam" id="PF13530">
    <property type="entry name" value="SCP2_2"/>
    <property type="match status" value="1"/>
</dbReference>
<sequence length="402" mass="46590">MEIRKLDDTYRERIIEIFTICFDYNFDIDEDGPFFDDPSLWEYVWGAFDGQKLIASYISYKQRVKIRNRAIECRYLDGVATLPEYRNMGIIKDIFMRDCADALDSGINIMMLDPFKHDYYRKLGFETAFENLNLSFDYSLLSSEMVENDLRIVSGMLYQKDSMKPLVEAALEKLWEESRYAEVKEISAYSQGIYREKDLLCAVVIDENNIPHGLILYSKKGRKMNIRRFSFTDLQGFYALKRFLLNHRDQLSSFEIRRVPPDFPIELLLHSGWQAGRFAELKDFSSRMMRILSPIPVISELMDKEISARVIIEIEDRNLPQNDLSLSIGNGEVVYTDRKGLSISIADLVPLVTGRTSASRLWRMGKLGKGEYGKLPWGIAEVPSDVQILDSLFPRITTHNAH</sequence>
<proteinExistence type="predicted"/>
<dbReference type="GO" id="GO:0030649">
    <property type="term" value="P:aminoglycoside antibiotic catabolic process"/>
    <property type="evidence" value="ECO:0007669"/>
    <property type="project" value="TreeGrafter"/>
</dbReference>
<name>A0A7Z7LDF9_9BACT</name>
<dbReference type="Gene3D" id="3.30.1050.10">
    <property type="entry name" value="SCP2 sterol-binding domain"/>
    <property type="match status" value="1"/>
</dbReference>
<dbReference type="InterPro" id="IPR000182">
    <property type="entry name" value="GNAT_dom"/>
</dbReference>
<dbReference type="InterPro" id="IPR016181">
    <property type="entry name" value="Acyl_CoA_acyltransferase"/>
</dbReference>
<dbReference type="InterPro" id="IPR025559">
    <property type="entry name" value="Eis_dom"/>
</dbReference>
<dbReference type="Pfam" id="PF17668">
    <property type="entry name" value="Acetyltransf_17"/>
    <property type="match status" value="1"/>
</dbReference>
<dbReference type="PANTHER" id="PTHR37817">
    <property type="entry name" value="N-ACETYLTRANSFERASE EIS"/>
    <property type="match status" value="1"/>
</dbReference>
<dbReference type="PANTHER" id="PTHR37817:SF1">
    <property type="entry name" value="N-ACETYLTRANSFERASE EIS"/>
    <property type="match status" value="1"/>
</dbReference>
<dbReference type="InterPro" id="IPR051554">
    <property type="entry name" value="Acetyltransferase_Eis"/>
</dbReference>
<dbReference type="Proteomes" id="UP000250796">
    <property type="component" value="Chromosome MESINF"/>
</dbReference>
<dbReference type="SUPFAM" id="SSF55718">
    <property type="entry name" value="SCP-like"/>
    <property type="match status" value="1"/>
</dbReference>
<accession>A0A7Z7LDF9</accession>
<dbReference type="Pfam" id="PF13527">
    <property type="entry name" value="Acetyltransf_9"/>
    <property type="match status" value="1"/>
</dbReference>
<evidence type="ECO:0000313" key="3">
    <source>
        <dbReference type="Proteomes" id="UP000250796"/>
    </source>
</evidence>
<keyword evidence="2" id="KW-0808">Transferase</keyword>
<dbReference type="Gene3D" id="3.40.630.30">
    <property type="match status" value="2"/>
</dbReference>
<dbReference type="InterPro" id="IPR041380">
    <property type="entry name" value="Acetyltransf_17"/>
</dbReference>
<dbReference type="InterPro" id="IPR036527">
    <property type="entry name" value="SCP2_sterol-bd_dom_sf"/>
</dbReference>
<gene>
    <name evidence="2" type="ORF">MESINF_0107</name>
</gene>
<dbReference type="RefSeq" id="WP_169698015.1">
    <property type="nucleotide sequence ID" value="NZ_LS974202.1"/>
</dbReference>
<keyword evidence="3" id="KW-1185">Reference proteome</keyword>
<dbReference type="KEGG" id="minf:MESINF_0107"/>
<dbReference type="CDD" id="cd04301">
    <property type="entry name" value="NAT_SF"/>
    <property type="match status" value="1"/>
</dbReference>